<dbReference type="EMBL" id="CP023284">
    <property type="protein sequence ID" value="ATA57224.1"/>
    <property type="molecule type" value="Genomic_DNA"/>
</dbReference>
<dbReference type="KEGG" id="vbo:CKY39_31355"/>
<accession>A0A250DSG6</accession>
<evidence type="ECO:0000313" key="2">
    <source>
        <dbReference type="Proteomes" id="UP000217154"/>
    </source>
</evidence>
<protein>
    <submittedName>
        <fullName evidence="1">Uncharacterized protein</fullName>
    </submittedName>
</protein>
<dbReference type="AlphaFoldDB" id="A0A250DSG6"/>
<evidence type="ECO:0000313" key="1">
    <source>
        <dbReference type="EMBL" id="ATA57224.1"/>
    </source>
</evidence>
<dbReference type="Proteomes" id="UP000217154">
    <property type="component" value="Chromosome"/>
</dbReference>
<name>A0A250DSG6_9BURK</name>
<organism evidence="1 2">
    <name type="scientific">Variovorax boronicumulans</name>
    <dbReference type="NCBI Taxonomy" id="436515"/>
    <lineage>
        <taxon>Bacteria</taxon>
        <taxon>Pseudomonadati</taxon>
        <taxon>Pseudomonadota</taxon>
        <taxon>Betaproteobacteria</taxon>
        <taxon>Burkholderiales</taxon>
        <taxon>Comamonadaceae</taxon>
        <taxon>Variovorax</taxon>
    </lineage>
</organism>
<reference evidence="1 2" key="1">
    <citation type="submission" date="2017-09" db="EMBL/GenBank/DDBJ databases">
        <title>The diverse metabolic capabilities of V. boronicumulans make it an excellent choice for continued studies on novel biodegradation.</title>
        <authorList>
            <person name="Sun S."/>
        </authorList>
    </citation>
    <scope>NUCLEOTIDE SEQUENCE [LARGE SCALE GENOMIC DNA]</scope>
    <source>
        <strain evidence="1 2">J1</strain>
    </source>
</reference>
<gene>
    <name evidence="1" type="ORF">CKY39_31355</name>
</gene>
<sequence>MFPNAQVAFDELGDYSVELGQVKLLKQSPLHLQINAEVEAATVRRFPMVMVEKTAEVLAYGLFRTFIHTKANEVTVTALPVLQTFSDKGTTEKVLKDKSVQVRMTRAQAERVARDVVGVQNLNDLVAKELMGWGWSKPMLNTLGAGGRGVDPAFLKALGLQVNPPK</sequence>
<proteinExistence type="predicted"/>